<name>A0ABR2GXQ1_9EUKA</name>
<proteinExistence type="predicted"/>
<protein>
    <submittedName>
        <fullName evidence="1">Uncharacterized protein</fullName>
    </submittedName>
</protein>
<gene>
    <name evidence="1" type="ORF">M9Y10_035972</name>
</gene>
<evidence type="ECO:0000313" key="1">
    <source>
        <dbReference type="EMBL" id="KAK8838025.1"/>
    </source>
</evidence>
<comment type="caution">
    <text evidence="1">The sequence shown here is derived from an EMBL/GenBank/DDBJ whole genome shotgun (WGS) entry which is preliminary data.</text>
</comment>
<dbReference type="Proteomes" id="UP001470230">
    <property type="component" value="Unassembled WGS sequence"/>
</dbReference>
<keyword evidence="2" id="KW-1185">Reference proteome</keyword>
<accession>A0ABR2GXQ1</accession>
<sequence length="53" mass="6077">MDVVNERFAPNVIIQFNDIVIQDDDEVIDLSIINNEIVEQEKICKVEDEICVG</sequence>
<organism evidence="1 2">
    <name type="scientific">Tritrichomonas musculus</name>
    <dbReference type="NCBI Taxonomy" id="1915356"/>
    <lineage>
        <taxon>Eukaryota</taxon>
        <taxon>Metamonada</taxon>
        <taxon>Parabasalia</taxon>
        <taxon>Tritrichomonadida</taxon>
        <taxon>Tritrichomonadidae</taxon>
        <taxon>Tritrichomonas</taxon>
    </lineage>
</organism>
<reference evidence="1 2" key="1">
    <citation type="submission" date="2024-04" db="EMBL/GenBank/DDBJ databases">
        <title>Tritrichomonas musculus Genome.</title>
        <authorList>
            <person name="Alves-Ferreira E."/>
            <person name="Grigg M."/>
            <person name="Lorenzi H."/>
            <person name="Galac M."/>
        </authorList>
    </citation>
    <scope>NUCLEOTIDE SEQUENCE [LARGE SCALE GENOMIC DNA]</scope>
    <source>
        <strain evidence="1 2">EAF2021</strain>
    </source>
</reference>
<evidence type="ECO:0000313" key="2">
    <source>
        <dbReference type="Proteomes" id="UP001470230"/>
    </source>
</evidence>
<dbReference type="EMBL" id="JAPFFF010000057">
    <property type="protein sequence ID" value="KAK8838025.1"/>
    <property type="molecule type" value="Genomic_DNA"/>
</dbReference>